<keyword evidence="4" id="KW-0456">Lyase</keyword>
<organism evidence="6 7">
    <name type="scientific">Cyanomargarita calcarea GSE-NOS-MK-12-04C</name>
    <dbReference type="NCBI Taxonomy" id="2839659"/>
    <lineage>
        <taxon>Bacteria</taxon>
        <taxon>Bacillati</taxon>
        <taxon>Cyanobacteriota</taxon>
        <taxon>Cyanophyceae</taxon>
        <taxon>Nostocales</taxon>
        <taxon>Cyanomargaritaceae</taxon>
        <taxon>Cyanomargarita</taxon>
    </lineage>
</organism>
<dbReference type="PANTHER" id="PTHR12697:SF5">
    <property type="entry name" value="DEOXYHYPUSINE HYDROXYLASE"/>
    <property type="match status" value="1"/>
</dbReference>
<dbReference type="InterPro" id="IPR004155">
    <property type="entry name" value="PBS_lyase_HEAT"/>
</dbReference>
<reference evidence="6" key="1">
    <citation type="submission" date="2021-05" db="EMBL/GenBank/DDBJ databases">
        <authorList>
            <person name="Pietrasiak N."/>
            <person name="Ward R."/>
            <person name="Stajich J.E."/>
            <person name="Kurbessoian T."/>
        </authorList>
    </citation>
    <scope>NUCLEOTIDE SEQUENCE</scope>
    <source>
        <strain evidence="6">GSE-NOS-MK-12-04C</strain>
    </source>
</reference>
<evidence type="ECO:0000313" key="7">
    <source>
        <dbReference type="Proteomes" id="UP000729701"/>
    </source>
</evidence>
<protein>
    <submittedName>
        <fullName evidence="6">HEAT repeat domain-containing protein</fullName>
    </submittedName>
</protein>
<evidence type="ECO:0000256" key="5">
    <source>
        <dbReference type="ARBA" id="ARBA00045876"/>
    </source>
</evidence>
<keyword evidence="3" id="KW-0605">Phycobilisome</keyword>
<dbReference type="InterPro" id="IPR016024">
    <property type="entry name" value="ARM-type_fold"/>
</dbReference>
<dbReference type="SUPFAM" id="SSF48371">
    <property type="entry name" value="ARM repeat"/>
    <property type="match status" value="2"/>
</dbReference>
<evidence type="ECO:0000256" key="2">
    <source>
        <dbReference type="ARBA" id="ARBA00022549"/>
    </source>
</evidence>
<evidence type="ECO:0000256" key="3">
    <source>
        <dbReference type="ARBA" id="ARBA00022738"/>
    </source>
</evidence>
<evidence type="ECO:0000256" key="4">
    <source>
        <dbReference type="ARBA" id="ARBA00023239"/>
    </source>
</evidence>
<dbReference type="Pfam" id="PF03130">
    <property type="entry name" value="HEAT_PBS"/>
    <property type="match status" value="1"/>
</dbReference>
<comment type="similarity">
    <text evidence="1">Belongs to the CpcE/RpcE/PecE family.</text>
</comment>
<dbReference type="Proteomes" id="UP000729701">
    <property type="component" value="Unassembled WGS sequence"/>
</dbReference>
<gene>
    <name evidence="6" type="ORF">KME60_09325</name>
</gene>
<comment type="function">
    <text evidence="5">Catalyzes the hydroxylation of the N(6)-(4-aminobutyl)-L-lysine intermediate produced by deoxyhypusine synthase/DHPS on a critical lysine of the eukaryotic translation initiation factor 5A/eIF-5A. This is the second step of the post-translational modification of that lysine into an unusual amino acid residue named hypusine. Hypusination is unique to mature eIF-5A factor and is essential for its function.</text>
</comment>
<sequence length="382" mass="42047">MSLLIQCLQQLILEENFKDPEIVKNQEYFLELALFVLTIGDFQQRWDIAKVFNRLGAIAISPLIEILEDEEAEEELRFFAVRILGDLKDESAIEPLVRLLKTSDSEELREIIGTVLGQIGTTAIASLTSLLATENTRLLAVRSLSYIRCQEIITPLLSVVQDLDVGVRGAAIEALSNFHDERIAPVLLNALDDVAATVRRYAVQGLGLRSNLRDKLDLTNRLQPRLYDFNLDVCCAAAGAISRMGDDAAARHLFQVLISPHTPMKLQIEVIRALSWLGTLSSLTYLRQALDQLSTPTLWQEIVTVLGRVQQPNLKSAAGEILLDILKIKHPAVEIASVKSAIALSLGQLGTTQAIEPLTALLADTDAPVRLHAIAALKNLAQ</sequence>
<dbReference type="EMBL" id="JAHHGZ010000008">
    <property type="protein sequence ID" value="MBW4667618.1"/>
    <property type="molecule type" value="Genomic_DNA"/>
</dbReference>
<dbReference type="InterPro" id="IPR000225">
    <property type="entry name" value="Armadillo"/>
</dbReference>
<dbReference type="Pfam" id="PF13646">
    <property type="entry name" value="HEAT_2"/>
    <property type="match status" value="2"/>
</dbReference>
<dbReference type="GO" id="GO:0030089">
    <property type="term" value="C:phycobilisome"/>
    <property type="evidence" value="ECO:0007669"/>
    <property type="project" value="UniProtKB-KW"/>
</dbReference>
<keyword evidence="2" id="KW-0042">Antenna complex</keyword>
<dbReference type="Gene3D" id="1.25.10.10">
    <property type="entry name" value="Leucine-rich Repeat Variant"/>
    <property type="match status" value="3"/>
</dbReference>
<name>A0A951URK1_9CYAN</name>
<dbReference type="InterPro" id="IPR021133">
    <property type="entry name" value="HEAT_type_2"/>
</dbReference>
<dbReference type="PANTHER" id="PTHR12697">
    <property type="entry name" value="PBS LYASE HEAT-LIKE PROTEIN"/>
    <property type="match status" value="1"/>
</dbReference>
<evidence type="ECO:0000313" key="6">
    <source>
        <dbReference type="EMBL" id="MBW4667618.1"/>
    </source>
</evidence>
<evidence type="ECO:0000256" key="1">
    <source>
        <dbReference type="ARBA" id="ARBA00009299"/>
    </source>
</evidence>
<dbReference type="GO" id="GO:0016491">
    <property type="term" value="F:oxidoreductase activity"/>
    <property type="evidence" value="ECO:0007669"/>
    <property type="project" value="TreeGrafter"/>
</dbReference>
<reference evidence="6" key="2">
    <citation type="journal article" date="2022" name="Microbiol. Resour. Announc.">
        <title>Metagenome Sequencing to Explore Phylogenomics of Terrestrial Cyanobacteria.</title>
        <authorList>
            <person name="Ward R.D."/>
            <person name="Stajich J.E."/>
            <person name="Johansen J.R."/>
            <person name="Huntemann M."/>
            <person name="Clum A."/>
            <person name="Foster B."/>
            <person name="Foster B."/>
            <person name="Roux S."/>
            <person name="Palaniappan K."/>
            <person name="Varghese N."/>
            <person name="Mukherjee S."/>
            <person name="Reddy T.B.K."/>
            <person name="Daum C."/>
            <person name="Copeland A."/>
            <person name="Chen I.A."/>
            <person name="Ivanova N.N."/>
            <person name="Kyrpides N.C."/>
            <person name="Shapiro N."/>
            <person name="Eloe-Fadrosh E.A."/>
            <person name="Pietrasiak N."/>
        </authorList>
    </citation>
    <scope>NUCLEOTIDE SEQUENCE</scope>
    <source>
        <strain evidence="6">GSE-NOS-MK-12-04C</strain>
    </source>
</reference>
<comment type="caution">
    <text evidence="6">The sequence shown here is derived from an EMBL/GenBank/DDBJ whole genome shotgun (WGS) entry which is preliminary data.</text>
</comment>
<dbReference type="PROSITE" id="PS50077">
    <property type="entry name" value="HEAT_REPEAT"/>
    <property type="match status" value="1"/>
</dbReference>
<dbReference type="AlphaFoldDB" id="A0A951URK1"/>
<dbReference type="GO" id="GO:0016829">
    <property type="term" value="F:lyase activity"/>
    <property type="evidence" value="ECO:0007669"/>
    <property type="project" value="UniProtKB-KW"/>
</dbReference>
<dbReference type="SMART" id="SM00185">
    <property type="entry name" value="ARM"/>
    <property type="match status" value="3"/>
</dbReference>
<dbReference type="PROSITE" id="PS50176">
    <property type="entry name" value="ARM_REPEAT"/>
    <property type="match status" value="1"/>
</dbReference>
<dbReference type="SMART" id="SM00567">
    <property type="entry name" value="EZ_HEAT"/>
    <property type="match status" value="7"/>
</dbReference>
<dbReference type="InterPro" id="IPR011989">
    <property type="entry name" value="ARM-like"/>
</dbReference>
<proteinExistence type="inferred from homology"/>
<accession>A0A951URK1</accession>